<evidence type="ECO:0000256" key="13">
    <source>
        <dbReference type="ARBA" id="ARBA00022741"/>
    </source>
</evidence>
<dbReference type="InterPro" id="IPR003959">
    <property type="entry name" value="ATPase_AAA_core"/>
</dbReference>
<dbReference type="InterPro" id="IPR003591">
    <property type="entry name" value="Leu-rich_rpt_typical-subtyp"/>
</dbReference>
<comment type="catalytic activity">
    <reaction evidence="21">
        <text>L-threonyl-[protein] + ATP = O-phospho-L-threonyl-[protein] + ADP + H(+)</text>
        <dbReference type="Rhea" id="RHEA:46608"/>
        <dbReference type="Rhea" id="RHEA-COMP:11060"/>
        <dbReference type="Rhea" id="RHEA-COMP:11605"/>
        <dbReference type="ChEBI" id="CHEBI:15378"/>
        <dbReference type="ChEBI" id="CHEBI:30013"/>
        <dbReference type="ChEBI" id="CHEBI:30616"/>
        <dbReference type="ChEBI" id="CHEBI:61977"/>
        <dbReference type="ChEBI" id="CHEBI:456216"/>
        <dbReference type="EC" id="2.7.11.1"/>
    </reaction>
</comment>
<keyword evidence="6" id="KW-0723">Serine/threonine-protein kinase</keyword>
<evidence type="ECO:0000256" key="25">
    <source>
        <dbReference type="SAM" id="Phobius"/>
    </source>
</evidence>
<evidence type="ECO:0000256" key="10">
    <source>
        <dbReference type="ARBA" id="ARBA00022692"/>
    </source>
</evidence>
<dbReference type="PROSITE" id="PS00211">
    <property type="entry name" value="ABC_TRANSPORTER_1"/>
    <property type="match status" value="1"/>
</dbReference>
<dbReference type="InterPro" id="IPR017871">
    <property type="entry name" value="ABC_transporter-like_CS"/>
</dbReference>
<dbReference type="SUPFAM" id="SSF56112">
    <property type="entry name" value="Protein kinase-like (PK-like)"/>
    <property type="match status" value="1"/>
</dbReference>
<keyword evidence="18" id="KW-0675">Receptor</keyword>
<evidence type="ECO:0000256" key="21">
    <source>
        <dbReference type="ARBA" id="ARBA00047899"/>
    </source>
</evidence>
<keyword evidence="5" id="KW-0134">Cell wall</keyword>
<evidence type="ECO:0000256" key="1">
    <source>
        <dbReference type="ARBA" id="ARBA00004191"/>
    </source>
</evidence>
<dbReference type="Pfam" id="PF00560">
    <property type="entry name" value="LRR_1"/>
    <property type="match status" value="4"/>
</dbReference>
<evidence type="ECO:0000313" key="30">
    <source>
        <dbReference type="Proteomes" id="UP000516437"/>
    </source>
</evidence>
<dbReference type="PROSITE" id="PS00108">
    <property type="entry name" value="PROTEIN_KINASE_ST"/>
    <property type="match status" value="1"/>
</dbReference>
<evidence type="ECO:0000256" key="23">
    <source>
        <dbReference type="PROSITE-ProRule" id="PRU10141"/>
    </source>
</evidence>
<dbReference type="InterPro" id="IPR011009">
    <property type="entry name" value="Kinase-like_dom_sf"/>
</dbReference>
<dbReference type="InterPro" id="IPR027417">
    <property type="entry name" value="P-loop_NTPase"/>
</dbReference>
<evidence type="ECO:0000256" key="3">
    <source>
        <dbReference type="ARBA" id="ARBA00004479"/>
    </source>
</evidence>
<dbReference type="SUPFAM" id="SSF52540">
    <property type="entry name" value="P-loop containing nucleoside triphosphate hydrolases"/>
    <property type="match status" value="1"/>
</dbReference>
<gene>
    <name evidence="29" type="ORF">CJ030_MR4G008611</name>
</gene>
<dbReference type="SUPFAM" id="SSF52058">
    <property type="entry name" value="L domain-like"/>
    <property type="match status" value="2"/>
</dbReference>
<evidence type="ECO:0000256" key="26">
    <source>
        <dbReference type="SAM" id="SignalP"/>
    </source>
</evidence>
<dbReference type="GO" id="GO:0006952">
    <property type="term" value="P:defense response"/>
    <property type="evidence" value="ECO:0007669"/>
    <property type="project" value="UniProtKB-ARBA"/>
</dbReference>
<keyword evidence="11 26" id="KW-0732">Signal</keyword>
<dbReference type="SMART" id="SM00220">
    <property type="entry name" value="S_TKc"/>
    <property type="match status" value="1"/>
</dbReference>
<feature type="domain" description="Protein kinase" evidence="27">
    <location>
        <begin position="741"/>
        <end position="1012"/>
    </location>
</feature>
<evidence type="ECO:0000256" key="8">
    <source>
        <dbReference type="ARBA" id="ARBA00022614"/>
    </source>
</evidence>
<dbReference type="FunFam" id="3.80.10.10:FF:000177">
    <property type="entry name" value="Leucine-rich repeat receptor-like serine/threonine-protein kinase At1g17230"/>
    <property type="match status" value="1"/>
</dbReference>
<feature type="transmembrane region" description="Helical" evidence="25">
    <location>
        <begin position="676"/>
        <end position="699"/>
    </location>
</feature>
<feature type="compositionally biased region" description="Basic and acidic residues" evidence="24">
    <location>
        <begin position="1185"/>
        <end position="1201"/>
    </location>
</feature>
<dbReference type="InterPro" id="IPR008271">
    <property type="entry name" value="Ser/Thr_kinase_AS"/>
</dbReference>
<protein>
    <recommendedName>
        <fullName evidence="4">non-specific serine/threonine protein kinase</fullName>
        <ecNumber evidence="4">2.7.11.1</ecNumber>
    </recommendedName>
</protein>
<feature type="chain" id="PRO_5025366687" description="non-specific serine/threonine protein kinase" evidence="26">
    <location>
        <begin position="29"/>
        <end position="1218"/>
    </location>
</feature>
<evidence type="ECO:0000256" key="5">
    <source>
        <dbReference type="ARBA" id="ARBA00022512"/>
    </source>
</evidence>
<dbReference type="InterPro" id="IPR032675">
    <property type="entry name" value="LRR_dom_sf"/>
</dbReference>
<dbReference type="FunFam" id="3.80.10.10:FF:000400">
    <property type="entry name" value="Nuclear pore complex protein NUP107"/>
    <property type="match status" value="1"/>
</dbReference>
<feature type="domain" description="ABC transporter" evidence="28">
    <location>
        <begin position="870"/>
        <end position="1128"/>
    </location>
</feature>
<dbReference type="AlphaFoldDB" id="A0A6A1VYM2"/>
<dbReference type="InterPro" id="IPR051716">
    <property type="entry name" value="Plant_RL_S/T_kinase"/>
</dbReference>
<dbReference type="FunFam" id="3.30.200.20:FF:000309">
    <property type="entry name" value="Leucine-rich repeat receptor protein kinase MSP1"/>
    <property type="match status" value="1"/>
</dbReference>
<comment type="catalytic activity">
    <reaction evidence="22">
        <text>L-seryl-[protein] + ATP = O-phospho-L-seryl-[protein] + ADP + H(+)</text>
        <dbReference type="Rhea" id="RHEA:17989"/>
        <dbReference type="Rhea" id="RHEA-COMP:9863"/>
        <dbReference type="Rhea" id="RHEA-COMP:11604"/>
        <dbReference type="ChEBI" id="CHEBI:15378"/>
        <dbReference type="ChEBI" id="CHEBI:29999"/>
        <dbReference type="ChEBI" id="CHEBI:30616"/>
        <dbReference type="ChEBI" id="CHEBI:83421"/>
        <dbReference type="ChEBI" id="CHEBI:456216"/>
        <dbReference type="EC" id="2.7.11.1"/>
    </reaction>
</comment>
<dbReference type="SMART" id="SM00369">
    <property type="entry name" value="LRR_TYP"/>
    <property type="match status" value="11"/>
</dbReference>
<keyword evidence="13 23" id="KW-0547">Nucleotide-binding</keyword>
<evidence type="ECO:0000256" key="20">
    <source>
        <dbReference type="ARBA" id="ARBA00038043"/>
    </source>
</evidence>
<dbReference type="GO" id="GO:0004674">
    <property type="term" value="F:protein serine/threonine kinase activity"/>
    <property type="evidence" value="ECO:0007669"/>
    <property type="project" value="UniProtKB-KW"/>
</dbReference>
<evidence type="ECO:0000256" key="19">
    <source>
        <dbReference type="ARBA" id="ARBA00023180"/>
    </source>
</evidence>
<dbReference type="PROSITE" id="PS50011">
    <property type="entry name" value="PROTEIN_KINASE_DOM"/>
    <property type="match status" value="1"/>
</dbReference>
<keyword evidence="8" id="KW-0433">Leucine-rich repeat</keyword>
<dbReference type="SMART" id="SM00365">
    <property type="entry name" value="LRR_SD22"/>
    <property type="match status" value="4"/>
</dbReference>
<keyword evidence="30" id="KW-1185">Reference proteome</keyword>
<dbReference type="OrthoDB" id="676979at2759"/>
<dbReference type="Gene3D" id="3.40.50.300">
    <property type="entry name" value="P-loop containing nucleotide triphosphate hydrolases"/>
    <property type="match status" value="1"/>
</dbReference>
<dbReference type="InterPro" id="IPR017441">
    <property type="entry name" value="Protein_kinase_ATP_BS"/>
</dbReference>
<comment type="subcellular location">
    <subcellularLocation>
        <location evidence="2">Cell membrane</location>
    </subcellularLocation>
    <subcellularLocation>
        <location evidence="3">Membrane</location>
        <topology evidence="3">Single-pass type I membrane protein</topology>
    </subcellularLocation>
    <subcellularLocation>
        <location evidence="1">Secreted</location>
        <location evidence="1">Cell wall</location>
    </subcellularLocation>
</comment>
<accession>A0A6A1VYM2</accession>
<evidence type="ECO:0000256" key="7">
    <source>
        <dbReference type="ARBA" id="ARBA00022553"/>
    </source>
</evidence>
<dbReference type="GO" id="GO:0005524">
    <property type="term" value="F:ATP binding"/>
    <property type="evidence" value="ECO:0007669"/>
    <property type="project" value="UniProtKB-UniRule"/>
</dbReference>
<dbReference type="InterPro" id="IPR003439">
    <property type="entry name" value="ABC_transporter-like_ATP-bd"/>
</dbReference>
<keyword evidence="14" id="KW-0418">Kinase</keyword>
<name>A0A6A1VYM2_9ROSI</name>
<dbReference type="Gene3D" id="3.30.200.20">
    <property type="entry name" value="Phosphorylase Kinase, domain 1"/>
    <property type="match status" value="1"/>
</dbReference>
<keyword evidence="17 25" id="KW-0472">Membrane</keyword>
<dbReference type="GO" id="GO:0005886">
    <property type="term" value="C:plasma membrane"/>
    <property type="evidence" value="ECO:0007669"/>
    <property type="project" value="UniProtKB-SubCell"/>
</dbReference>
<keyword evidence="9" id="KW-0808">Transferase</keyword>
<dbReference type="PROSITE" id="PS50893">
    <property type="entry name" value="ABC_TRANSPORTER_2"/>
    <property type="match status" value="1"/>
</dbReference>
<comment type="similarity">
    <text evidence="20">Belongs to the polygalacturonase-inhibiting protein family.</text>
</comment>
<dbReference type="GO" id="GO:0051707">
    <property type="term" value="P:response to other organism"/>
    <property type="evidence" value="ECO:0007669"/>
    <property type="project" value="UniProtKB-ARBA"/>
</dbReference>
<evidence type="ECO:0000256" key="22">
    <source>
        <dbReference type="ARBA" id="ARBA00048679"/>
    </source>
</evidence>
<dbReference type="Gene3D" id="1.10.510.10">
    <property type="entry name" value="Transferase(Phosphotransferase) domain 1"/>
    <property type="match status" value="1"/>
</dbReference>
<evidence type="ECO:0000313" key="29">
    <source>
        <dbReference type="EMBL" id="KAB1216658.1"/>
    </source>
</evidence>
<dbReference type="GO" id="GO:0016887">
    <property type="term" value="F:ATP hydrolysis activity"/>
    <property type="evidence" value="ECO:0007669"/>
    <property type="project" value="InterPro"/>
</dbReference>
<dbReference type="FunFam" id="1.10.510.10:FF:000445">
    <property type="entry name" value="MDIS1-interacting receptor like kinase 2"/>
    <property type="match status" value="1"/>
</dbReference>
<feature type="region of interest" description="Disordered" evidence="24">
    <location>
        <begin position="55"/>
        <end position="74"/>
    </location>
</feature>
<dbReference type="Gene3D" id="3.80.10.10">
    <property type="entry name" value="Ribonuclease Inhibitor"/>
    <property type="match status" value="4"/>
</dbReference>
<evidence type="ECO:0000256" key="16">
    <source>
        <dbReference type="ARBA" id="ARBA00022989"/>
    </source>
</evidence>
<keyword evidence="19" id="KW-0325">Glycoprotein</keyword>
<evidence type="ECO:0000256" key="2">
    <source>
        <dbReference type="ARBA" id="ARBA00004236"/>
    </source>
</evidence>
<evidence type="ECO:0000256" key="15">
    <source>
        <dbReference type="ARBA" id="ARBA00022840"/>
    </source>
</evidence>
<feature type="binding site" evidence="23">
    <location>
        <position position="770"/>
    </location>
    <ligand>
        <name>ATP</name>
        <dbReference type="ChEBI" id="CHEBI:30616"/>
    </ligand>
</feature>
<dbReference type="PROSITE" id="PS00107">
    <property type="entry name" value="PROTEIN_KINASE_ATP"/>
    <property type="match status" value="1"/>
</dbReference>
<dbReference type="EC" id="2.7.11.1" evidence="4"/>
<dbReference type="GO" id="GO:0009791">
    <property type="term" value="P:post-embryonic development"/>
    <property type="evidence" value="ECO:0007669"/>
    <property type="project" value="UniProtKB-ARBA"/>
</dbReference>
<dbReference type="FunFam" id="3.80.10.10:FF:000453">
    <property type="entry name" value="Leucine-rich receptor-like protein kinase family protein"/>
    <property type="match status" value="1"/>
</dbReference>
<comment type="caution">
    <text evidence="29">The sequence shown here is derived from an EMBL/GenBank/DDBJ whole genome shotgun (WGS) entry which is preliminary data.</text>
</comment>
<proteinExistence type="inferred from homology"/>
<dbReference type="InterPro" id="IPR000719">
    <property type="entry name" value="Prot_kinase_dom"/>
</dbReference>
<dbReference type="Pfam" id="PF13855">
    <property type="entry name" value="LRR_8"/>
    <property type="match status" value="4"/>
</dbReference>
<keyword evidence="7" id="KW-0597">Phosphoprotein</keyword>
<evidence type="ECO:0000256" key="14">
    <source>
        <dbReference type="ARBA" id="ARBA00022777"/>
    </source>
</evidence>
<dbReference type="PANTHER" id="PTHR48053:SF139">
    <property type="entry name" value="LRR RECEPTOR-LIKE KINASE FAMILY PROTEIN"/>
    <property type="match status" value="1"/>
</dbReference>
<dbReference type="InterPro" id="IPR001611">
    <property type="entry name" value="Leu-rich_rpt"/>
</dbReference>
<evidence type="ECO:0000259" key="27">
    <source>
        <dbReference type="PROSITE" id="PS50011"/>
    </source>
</evidence>
<evidence type="ECO:0000256" key="24">
    <source>
        <dbReference type="SAM" id="MobiDB-lite"/>
    </source>
</evidence>
<feature type="region of interest" description="Disordered" evidence="24">
    <location>
        <begin position="1185"/>
        <end position="1218"/>
    </location>
</feature>
<organism evidence="29 30">
    <name type="scientific">Morella rubra</name>
    <name type="common">Chinese bayberry</name>
    <dbReference type="NCBI Taxonomy" id="262757"/>
    <lineage>
        <taxon>Eukaryota</taxon>
        <taxon>Viridiplantae</taxon>
        <taxon>Streptophyta</taxon>
        <taxon>Embryophyta</taxon>
        <taxon>Tracheophyta</taxon>
        <taxon>Spermatophyta</taxon>
        <taxon>Magnoliopsida</taxon>
        <taxon>eudicotyledons</taxon>
        <taxon>Gunneridae</taxon>
        <taxon>Pentapetalae</taxon>
        <taxon>rosids</taxon>
        <taxon>fabids</taxon>
        <taxon>Fagales</taxon>
        <taxon>Myricaceae</taxon>
        <taxon>Morella</taxon>
    </lineage>
</organism>
<dbReference type="Pfam" id="PF00069">
    <property type="entry name" value="Pkinase"/>
    <property type="match status" value="1"/>
</dbReference>
<sequence>MAGSSTSKKQCILVFHVLFAQLLSSSNAAFASASSEEASALLKWEKSLLNKTPSNLSSWTSLPNSPSKSSANPNLTSSPCTWFGISCNLVGTVISINLTNSGLQGTLHGFSFSSFPSLAYVDLSRNTLFGTIPPQISYLSKLIYLNLSSNQFSGKIPPEIGLLTNLKVLNLSANHLNGSIPEETGRLKSLAMLDLCTNSLEGFIPTSLSNLSNLAYLYLCENELSGFLPPEMGNLYNLVDLLIYSNRLTGPIPREIGNLKSLHRLAIGNNYLNGSIPASLGKLRNLTLLYLFNNYLSGYIPEEIGNLKHMKDLELSINLLHGSVPASFANLSNLEVLFLRDNQLSGLIPQEIGYLMKLDTLELDTNQFTGSLPENICHGGSLRFFTANDNHFTGQVAKSLKNCTSLVRVRLEGNQLVGDISYDFGSYPNLNFIDLSDNKFYGRISKNWGHCPQLQLLRISGNNINGSIPPNIGNCAQLQVLDLSLNHIVGEIPKEVKSLISLQRLMLNGNQLSGAIPLEFGSLTKVQYLDLSSNKLSKSIPTTLGDLFQVHYLNLSHNNFSDGLPVHLGSLSHITKLDLSFNSLIGEIPAEISKMQSLELLNLSHNHLSGVIPTDFEKMHWLSYVDISYNELQGPIPNSSAFLDAPIEALKDNKGLCGNVAGLQPCKNISERDHKVVFAIVFPLLVALFFIFAFFQFFLRMQRREKDPESVESDMDEALISMLNFDGRRMYKEVLKATEAFDAGYCIGQGGYGSVYKAKLSSGDIVAVKKLHARHEGEIRLQKEFLSEIRTLTEIRHRNIVKLYGFCPHPRHSFLVYEYLERGSLATILGNEDAAEVLDWRKRLNIIKGVAYALSYMHHDCSAPIIHRDIKSSNILLDSQYVAHISDFGTAKLLKLDSSNWTTLAGTYGYIAPEFAYTMKATEKCDVYSFGVLTLEITKGKYPGDLISSLVSSSTKENIQLKDVLDRRLPFPETPIEDQLNIVVNLARECLNVSPELRPTMYMISQAVEESLKSVNLFNEGVADKKAGKYSGGMKRRLSVAISLIGDPKVVYMDEPSTGLDPASRNNLLKVVKRAKQDRAIILTTHSMEEAEVLCNRLGIFVDGRLQWIGNPKEVCSSGLAISGALTLVPLSVLARIYESRFLVGSKKLEIELIFWSSWEIQVKEAQEGKKLRIQIYGGQNLWEKEKEKKKKKEEEEGEEKKKKKRNRGRLSVGDWEP</sequence>
<evidence type="ECO:0000259" key="28">
    <source>
        <dbReference type="PROSITE" id="PS50893"/>
    </source>
</evidence>
<evidence type="ECO:0000256" key="4">
    <source>
        <dbReference type="ARBA" id="ARBA00012513"/>
    </source>
</evidence>
<evidence type="ECO:0000256" key="6">
    <source>
        <dbReference type="ARBA" id="ARBA00022527"/>
    </source>
</evidence>
<evidence type="ECO:0000256" key="18">
    <source>
        <dbReference type="ARBA" id="ARBA00023170"/>
    </source>
</evidence>
<keyword evidence="16 25" id="KW-1133">Transmembrane helix</keyword>
<dbReference type="Proteomes" id="UP000516437">
    <property type="component" value="Chromosome 4"/>
</dbReference>
<reference evidence="29 30" key="1">
    <citation type="journal article" date="2019" name="Plant Biotechnol. J.">
        <title>The red bayberry genome and genetic basis of sex determination.</title>
        <authorList>
            <person name="Jia H.M."/>
            <person name="Jia H.J."/>
            <person name="Cai Q.L."/>
            <person name="Wang Y."/>
            <person name="Zhao H.B."/>
            <person name="Yang W.F."/>
            <person name="Wang G.Y."/>
            <person name="Li Y.H."/>
            <person name="Zhan D.L."/>
            <person name="Shen Y.T."/>
            <person name="Niu Q.F."/>
            <person name="Chang L."/>
            <person name="Qiu J."/>
            <person name="Zhao L."/>
            <person name="Xie H.B."/>
            <person name="Fu W.Y."/>
            <person name="Jin J."/>
            <person name="Li X.W."/>
            <person name="Jiao Y."/>
            <person name="Zhou C.C."/>
            <person name="Tu T."/>
            <person name="Chai C.Y."/>
            <person name="Gao J.L."/>
            <person name="Fan L.J."/>
            <person name="van de Weg E."/>
            <person name="Wang J.Y."/>
            <person name="Gao Z.S."/>
        </authorList>
    </citation>
    <scope>NUCLEOTIDE SEQUENCE [LARGE SCALE GENOMIC DNA]</scope>
    <source>
        <tissue evidence="29">Leaves</tissue>
    </source>
</reference>
<dbReference type="EMBL" id="RXIC02000022">
    <property type="protein sequence ID" value="KAB1216658.1"/>
    <property type="molecule type" value="Genomic_DNA"/>
</dbReference>
<dbReference type="PROSITE" id="PS51450">
    <property type="entry name" value="LRR"/>
    <property type="match status" value="1"/>
</dbReference>
<keyword evidence="10 25" id="KW-0812">Transmembrane</keyword>
<keyword evidence="12" id="KW-0677">Repeat</keyword>
<feature type="signal peptide" evidence="26">
    <location>
        <begin position="1"/>
        <end position="28"/>
    </location>
</feature>
<evidence type="ECO:0000256" key="11">
    <source>
        <dbReference type="ARBA" id="ARBA00022729"/>
    </source>
</evidence>
<keyword evidence="15 23" id="KW-0067">ATP-binding</keyword>
<dbReference type="Pfam" id="PF13304">
    <property type="entry name" value="AAA_21"/>
    <property type="match status" value="1"/>
</dbReference>
<keyword evidence="5" id="KW-0964">Secreted</keyword>
<evidence type="ECO:0000256" key="12">
    <source>
        <dbReference type="ARBA" id="ARBA00022737"/>
    </source>
</evidence>
<dbReference type="PANTHER" id="PTHR48053">
    <property type="entry name" value="LEUCINE RICH REPEAT FAMILY PROTEIN, EXPRESSED"/>
    <property type="match status" value="1"/>
</dbReference>
<evidence type="ECO:0000256" key="9">
    <source>
        <dbReference type="ARBA" id="ARBA00022679"/>
    </source>
</evidence>
<evidence type="ECO:0000256" key="17">
    <source>
        <dbReference type="ARBA" id="ARBA00023136"/>
    </source>
</evidence>